<name>A0A0C3ALF0_9AGAM</name>
<dbReference type="Proteomes" id="UP000053989">
    <property type="component" value="Unassembled WGS sequence"/>
</dbReference>
<dbReference type="EMBL" id="KN822020">
    <property type="protein sequence ID" value="KIM65772.1"/>
    <property type="molecule type" value="Genomic_DNA"/>
</dbReference>
<proteinExistence type="predicted"/>
<evidence type="ECO:0000313" key="1">
    <source>
        <dbReference type="EMBL" id="KIM65772.1"/>
    </source>
</evidence>
<protein>
    <submittedName>
        <fullName evidence="1">Uncharacterized protein</fullName>
    </submittedName>
</protein>
<dbReference type="HOGENOM" id="CLU_1807349_0_0_1"/>
<sequence length="143" mass="16155">MECDASRLGALNRWESHPLAHSSRRLPTSGPSISASHYSSSHPAWSHLLCHPLPSAFQKHVQLFMTGTHFLHTPFDLTLKSSGCSKPTHPFFCIAFLDLPCAGGILMGEMRWTSPSVHPSRYYHSSTARMFHTMPFSYVYYIF</sequence>
<keyword evidence="2" id="KW-1185">Reference proteome</keyword>
<dbReference type="AlphaFoldDB" id="A0A0C3ALF0"/>
<accession>A0A0C3ALF0</accession>
<organism evidence="1 2">
    <name type="scientific">Scleroderma citrinum Foug A</name>
    <dbReference type="NCBI Taxonomy" id="1036808"/>
    <lineage>
        <taxon>Eukaryota</taxon>
        <taxon>Fungi</taxon>
        <taxon>Dikarya</taxon>
        <taxon>Basidiomycota</taxon>
        <taxon>Agaricomycotina</taxon>
        <taxon>Agaricomycetes</taxon>
        <taxon>Agaricomycetidae</taxon>
        <taxon>Boletales</taxon>
        <taxon>Sclerodermatineae</taxon>
        <taxon>Sclerodermataceae</taxon>
        <taxon>Scleroderma</taxon>
    </lineage>
</organism>
<gene>
    <name evidence="1" type="ORF">SCLCIDRAFT_415228</name>
</gene>
<dbReference type="InParanoid" id="A0A0C3ALF0"/>
<evidence type="ECO:0000313" key="2">
    <source>
        <dbReference type="Proteomes" id="UP000053989"/>
    </source>
</evidence>
<reference evidence="2" key="2">
    <citation type="submission" date="2015-01" db="EMBL/GenBank/DDBJ databases">
        <title>Evolutionary Origins and Diversification of the Mycorrhizal Mutualists.</title>
        <authorList>
            <consortium name="DOE Joint Genome Institute"/>
            <consortium name="Mycorrhizal Genomics Consortium"/>
            <person name="Kohler A."/>
            <person name="Kuo A."/>
            <person name="Nagy L.G."/>
            <person name="Floudas D."/>
            <person name="Copeland A."/>
            <person name="Barry K.W."/>
            <person name="Cichocki N."/>
            <person name="Veneault-Fourrey C."/>
            <person name="LaButti K."/>
            <person name="Lindquist E.A."/>
            <person name="Lipzen A."/>
            <person name="Lundell T."/>
            <person name="Morin E."/>
            <person name="Murat C."/>
            <person name="Riley R."/>
            <person name="Ohm R."/>
            <person name="Sun H."/>
            <person name="Tunlid A."/>
            <person name="Henrissat B."/>
            <person name="Grigoriev I.V."/>
            <person name="Hibbett D.S."/>
            <person name="Martin F."/>
        </authorList>
    </citation>
    <scope>NUCLEOTIDE SEQUENCE [LARGE SCALE GENOMIC DNA]</scope>
    <source>
        <strain evidence="2">Foug A</strain>
    </source>
</reference>
<reference evidence="1 2" key="1">
    <citation type="submission" date="2014-04" db="EMBL/GenBank/DDBJ databases">
        <authorList>
            <consortium name="DOE Joint Genome Institute"/>
            <person name="Kuo A."/>
            <person name="Kohler A."/>
            <person name="Nagy L.G."/>
            <person name="Floudas D."/>
            <person name="Copeland A."/>
            <person name="Barry K.W."/>
            <person name="Cichocki N."/>
            <person name="Veneault-Fourrey C."/>
            <person name="LaButti K."/>
            <person name="Lindquist E.A."/>
            <person name="Lipzen A."/>
            <person name="Lundell T."/>
            <person name="Morin E."/>
            <person name="Murat C."/>
            <person name="Sun H."/>
            <person name="Tunlid A."/>
            <person name="Henrissat B."/>
            <person name="Grigoriev I.V."/>
            <person name="Hibbett D.S."/>
            <person name="Martin F."/>
            <person name="Nordberg H.P."/>
            <person name="Cantor M.N."/>
            <person name="Hua S.X."/>
        </authorList>
    </citation>
    <scope>NUCLEOTIDE SEQUENCE [LARGE SCALE GENOMIC DNA]</scope>
    <source>
        <strain evidence="1 2">Foug A</strain>
    </source>
</reference>